<feature type="compositionally biased region" description="Basic and acidic residues" evidence="2">
    <location>
        <begin position="450"/>
        <end position="459"/>
    </location>
</feature>
<dbReference type="GeneTree" id="ENSGT00940000161519"/>
<dbReference type="InterPro" id="IPR056631">
    <property type="entry name" value="UBA_N4BP1"/>
</dbReference>
<name>A0A8D0GX22_SPHPU</name>
<dbReference type="Pfam" id="PF23053">
    <property type="entry name" value="UBA_N4BP1"/>
    <property type="match status" value="1"/>
</dbReference>
<dbReference type="Pfam" id="PF23255">
    <property type="entry name" value="DUF7070"/>
    <property type="match status" value="1"/>
</dbReference>
<evidence type="ECO:0000259" key="4">
    <source>
        <dbReference type="Pfam" id="PF23050"/>
    </source>
</evidence>
<evidence type="ECO:0000259" key="8">
    <source>
        <dbReference type="Pfam" id="PF23255"/>
    </source>
</evidence>
<dbReference type="AlphaFoldDB" id="A0A8D0GX22"/>
<evidence type="ECO:0000259" key="3">
    <source>
        <dbReference type="Pfam" id="PF11977"/>
    </source>
</evidence>
<evidence type="ECO:0008006" key="11">
    <source>
        <dbReference type="Google" id="ProtNLM"/>
    </source>
</evidence>
<dbReference type="InterPro" id="IPR056578">
    <property type="entry name" value="UBA_N4BP1_C"/>
</dbReference>
<evidence type="ECO:0000256" key="1">
    <source>
        <dbReference type="ARBA" id="ARBA00038274"/>
    </source>
</evidence>
<dbReference type="CDD" id="cd09032">
    <property type="entry name" value="KH-I_N4BP1_like_rpt1"/>
    <property type="match status" value="1"/>
</dbReference>
<feature type="domain" description="N4BP1 UBA-like" evidence="6">
    <location>
        <begin position="529"/>
        <end position="574"/>
    </location>
</feature>
<dbReference type="PANTHER" id="PTHR12876:SF28">
    <property type="entry name" value="PROTEIN KHNYN"/>
    <property type="match status" value="1"/>
</dbReference>
<evidence type="ECO:0000313" key="9">
    <source>
        <dbReference type="Ensembl" id="ENSSPUP00000011308.1"/>
    </source>
</evidence>
<evidence type="ECO:0000259" key="5">
    <source>
        <dbReference type="Pfam" id="PF23052"/>
    </source>
</evidence>
<dbReference type="InterPro" id="IPR051101">
    <property type="entry name" value="ZC3H12/N4BP1_RNase_Reg"/>
</dbReference>
<feature type="domain" description="RNase NYN" evidence="3">
    <location>
        <begin position="785"/>
        <end position="936"/>
    </location>
</feature>
<reference evidence="9" key="2">
    <citation type="submission" date="2025-09" db="UniProtKB">
        <authorList>
            <consortium name="Ensembl"/>
        </authorList>
    </citation>
    <scope>IDENTIFICATION</scope>
</reference>
<feature type="domain" description="DUF7070" evidence="8">
    <location>
        <begin position="612"/>
        <end position="655"/>
    </location>
</feature>
<dbReference type="FunFam" id="3.40.50.11980:FF:000001">
    <property type="entry name" value="ZC3H12A isoform 1"/>
    <property type="match status" value="1"/>
</dbReference>
<evidence type="ECO:0000259" key="6">
    <source>
        <dbReference type="Pfam" id="PF23053"/>
    </source>
</evidence>
<protein>
    <recommendedName>
        <fullName evidence="11">RNase NYN domain-containing protein</fullName>
    </recommendedName>
</protein>
<dbReference type="InterPro" id="IPR056629">
    <property type="entry name" value="KH_N4BP1_1st"/>
</dbReference>
<dbReference type="InterPro" id="IPR021869">
    <property type="entry name" value="RNase_Zc3h12_NYN"/>
</dbReference>
<dbReference type="OMA" id="CGYCPSE"/>
<keyword evidence="10" id="KW-1185">Reference proteome</keyword>
<dbReference type="Pfam" id="PF23054">
    <property type="entry name" value="UBA_N4BP1_C"/>
    <property type="match status" value="1"/>
</dbReference>
<feature type="domain" description="N4BP1 second type I KH-domain" evidence="5">
    <location>
        <begin position="82"/>
        <end position="198"/>
    </location>
</feature>
<reference evidence="9" key="1">
    <citation type="submission" date="2025-08" db="UniProtKB">
        <authorList>
            <consortium name="Ensembl"/>
        </authorList>
    </citation>
    <scope>IDENTIFICATION</scope>
</reference>
<dbReference type="GO" id="GO:0003729">
    <property type="term" value="F:mRNA binding"/>
    <property type="evidence" value="ECO:0007669"/>
    <property type="project" value="TreeGrafter"/>
</dbReference>
<feature type="region of interest" description="Disordered" evidence="2">
    <location>
        <begin position="493"/>
        <end position="512"/>
    </location>
</feature>
<feature type="region of interest" description="Disordered" evidence="2">
    <location>
        <begin position="953"/>
        <end position="1006"/>
    </location>
</feature>
<evidence type="ECO:0000259" key="7">
    <source>
        <dbReference type="Pfam" id="PF23054"/>
    </source>
</evidence>
<feature type="region of interest" description="Disordered" evidence="2">
    <location>
        <begin position="396"/>
        <end position="464"/>
    </location>
</feature>
<dbReference type="Gene3D" id="3.40.50.11980">
    <property type="match status" value="1"/>
</dbReference>
<sequence length="1053" mass="117839">MNRGAGTLDEFAVPEEVQETVTQHRPCIERLFHVELNVLGVLGAAQGPDGILKGARKIWLQLQGPQENLQKAKEYIKGVCTPELSDEVHFPKDMQCIFLGAQSLFLDCLIQGTSANLVLHSPGSLLVSGSAEAFVMAQSRIQVFVEKYQINPRLPEEREAQVKRAFRDLVEARDDKHAMDLLILPASVKEELLNLVRESEEEAGEQRNGAWMLTGSGQDKWETETVVGSRLQAPNTPQDVFNLPVGLGRLQEQNRLRESGFGLPVDFDRPQEYARTEGSRVDLPVDFDRLEGYTRPENSRPDLLVGFGSPQEHISTQGCRVDFPAGFSQPQDLTRPQGSTADFAVGFGRPLDHTRGSAVKLSMGFSQPQDLTMPQRTRVDLPGDFGFPQDCARLQDSKADIPGGFGRPPDRTWTQRSRPDSPVGFNKNEKSSRAQGYKNDFQVGQGRPQEQARPEEMATKKPVLHKRSLKPNPAAGLFQQACSIQENLNFPEGTEKCNEKPSPSTSPQECVKEEEELLSSTLSSSWTEKELKMRLNFFTTMGYEERVVRKVLLEGGVQEAPSVILDRVQLEQESAAHQGLAVTTTTTLLQQKPGRRELSPSPPLEEIEDDQQYLLEVIKAAAANCGYSPSEIPSEIRTGSPLAGLLRRLNEKGERQAEDEVVTVASATKVEQEGLAAILNGRDSPRGSHHQELGRIDRTSSPFLGGVHGPPVLLDAFPVNTPVAAPPSDPMWETVGNQPMEDTCLGLPEVPKDHIPTVTGAQRFEEALRTPWKLNLTDTPGKNNLRRIIIDGSNVAMMHGLNQFFSCRGIALAVQYFWERGHREVTVFVPSWRMEDDADVKEQHFLLELQKLSLLSLTPSRRVAGKRIISYDDRFMLQLAEKTDGIIVTNDQLRDFVGESKRWVRIIKERLLQYTFVGNIFMVPDDPLGRGGPSLAEFLKKAPRSKPLNCHSFAGRGARLPTPVHPTSQTEVMQLRDRRPPGGLSRDQQRRHQDSGEEEEEKIARSPVETECLRRKLLEIFEGQEKKVDFVLHREPYSRDMNKLSEALLRFKF</sequence>
<dbReference type="GO" id="GO:0004521">
    <property type="term" value="F:RNA endonuclease activity"/>
    <property type="evidence" value="ECO:0007669"/>
    <property type="project" value="TreeGrafter"/>
</dbReference>
<feature type="domain" description="N4BP1 first type I KH-domain" evidence="4">
    <location>
        <begin position="9"/>
        <end position="81"/>
    </location>
</feature>
<dbReference type="InterPro" id="IPR056630">
    <property type="entry name" value="KH_N4BP1_2nd"/>
</dbReference>
<dbReference type="GO" id="GO:0005634">
    <property type="term" value="C:nucleus"/>
    <property type="evidence" value="ECO:0007669"/>
    <property type="project" value="TreeGrafter"/>
</dbReference>
<evidence type="ECO:0000256" key="2">
    <source>
        <dbReference type="SAM" id="MobiDB-lite"/>
    </source>
</evidence>
<dbReference type="Ensembl" id="ENSSPUT00000012050.1">
    <property type="protein sequence ID" value="ENSSPUP00000011308.1"/>
    <property type="gene ID" value="ENSSPUG00000008680.1"/>
</dbReference>
<dbReference type="Pfam" id="PF23052">
    <property type="entry name" value="KH_N4BP1_2nd"/>
    <property type="match status" value="1"/>
</dbReference>
<dbReference type="GO" id="GO:0036464">
    <property type="term" value="C:cytoplasmic ribonucleoprotein granule"/>
    <property type="evidence" value="ECO:0007669"/>
    <property type="project" value="TreeGrafter"/>
</dbReference>
<dbReference type="Pfam" id="PF11977">
    <property type="entry name" value="RNase_Zc3h12a"/>
    <property type="match status" value="1"/>
</dbReference>
<feature type="domain" description="N4BP1 C-terminal UBA" evidence="7">
    <location>
        <begin position="1004"/>
        <end position="1049"/>
    </location>
</feature>
<dbReference type="InterPro" id="IPR055498">
    <property type="entry name" value="DUF7070"/>
</dbReference>
<evidence type="ECO:0000313" key="10">
    <source>
        <dbReference type="Proteomes" id="UP000694392"/>
    </source>
</evidence>
<dbReference type="Proteomes" id="UP000694392">
    <property type="component" value="Unplaced"/>
</dbReference>
<organism evidence="9 10">
    <name type="scientific">Sphenodon punctatus</name>
    <name type="common">Tuatara</name>
    <name type="synonym">Hatteria punctata</name>
    <dbReference type="NCBI Taxonomy" id="8508"/>
    <lineage>
        <taxon>Eukaryota</taxon>
        <taxon>Metazoa</taxon>
        <taxon>Chordata</taxon>
        <taxon>Craniata</taxon>
        <taxon>Vertebrata</taxon>
        <taxon>Euteleostomi</taxon>
        <taxon>Lepidosauria</taxon>
        <taxon>Sphenodontia</taxon>
        <taxon>Sphenodontidae</taxon>
        <taxon>Sphenodon</taxon>
    </lineage>
</organism>
<accession>A0A8D0GX22</accession>
<proteinExistence type="inferred from homology"/>
<dbReference type="Pfam" id="PF23050">
    <property type="entry name" value="KH_N4BP1_1st"/>
    <property type="match status" value="1"/>
</dbReference>
<comment type="similarity">
    <text evidence="1">Belongs to the N4BP1 family.</text>
</comment>
<dbReference type="PANTHER" id="PTHR12876">
    <property type="entry name" value="N4BP1-RELATED"/>
    <property type="match status" value="1"/>
</dbReference>